<dbReference type="GO" id="GO:0004180">
    <property type="term" value="F:carboxypeptidase activity"/>
    <property type="evidence" value="ECO:0007669"/>
    <property type="project" value="UniProtKB-KW"/>
</dbReference>
<dbReference type="InterPro" id="IPR036264">
    <property type="entry name" value="Bact_exopeptidase_dim_dom"/>
</dbReference>
<reference evidence="7 8" key="1">
    <citation type="journal article" date="2017" name="Mol. Biol. Evol.">
        <title>The 4-celled Tetrabaena socialis nuclear genome reveals the essential components for genetic control of cell number at the origin of multicellularity in the volvocine lineage.</title>
        <authorList>
            <person name="Featherston J."/>
            <person name="Arakaki Y."/>
            <person name="Hanschen E.R."/>
            <person name="Ferris P.J."/>
            <person name="Michod R.E."/>
            <person name="Olson B.J.S.C."/>
            <person name="Nozaki H."/>
            <person name="Durand P.M."/>
        </authorList>
    </citation>
    <scope>NUCLEOTIDE SEQUENCE [LARGE SCALE GENOMIC DNA]</scope>
    <source>
        <strain evidence="7 8">NIES-571</strain>
    </source>
</reference>
<dbReference type="Pfam" id="PF07687">
    <property type="entry name" value="M20_dimer"/>
    <property type="match status" value="1"/>
</dbReference>
<dbReference type="SUPFAM" id="SSF53187">
    <property type="entry name" value="Zn-dependent exopeptidases"/>
    <property type="match status" value="1"/>
</dbReference>
<keyword evidence="7" id="KW-0121">Carboxypeptidase</keyword>
<protein>
    <submittedName>
        <fullName evidence="7">Putative carboxypeptidase S-like 2</fullName>
    </submittedName>
</protein>
<evidence type="ECO:0000256" key="3">
    <source>
        <dbReference type="ARBA" id="ARBA00022723"/>
    </source>
</evidence>
<evidence type="ECO:0000259" key="6">
    <source>
        <dbReference type="Pfam" id="PF07687"/>
    </source>
</evidence>
<evidence type="ECO:0000256" key="4">
    <source>
        <dbReference type="ARBA" id="ARBA00022801"/>
    </source>
</evidence>
<evidence type="ECO:0000313" key="7">
    <source>
        <dbReference type="EMBL" id="PNH04403.1"/>
    </source>
</evidence>
<organism evidence="7 8">
    <name type="scientific">Tetrabaena socialis</name>
    <dbReference type="NCBI Taxonomy" id="47790"/>
    <lineage>
        <taxon>Eukaryota</taxon>
        <taxon>Viridiplantae</taxon>
        <taxon>Chlorophyta</taxon>
        <taxon>core chlorophytes</taxon>
        <taxon>Chlorophyceae</taxon>
        <taxon>CS clade</taxon>
        <taxon>Chlamydomonadales</taxon>
        <taxon>Tetrabaenaceae</taxon>
        <taxon>Tetrabaena</taxon>
    </lineage>
</organism>
<gene>
    <name evidence="7" type="ORF">TSOC_009435</name>
</gene>
<keyword evidence="8" id="KW-1185">Reference proteome</keyword>
<dbReference type="SUPFAM" id="SSF55031">
    <property type="entry name" value="Bacterial exopeptidase dimerisation domain"/>
    <property type="match status" value="1"/>
</dbReference>
<dbReference type="Proteomes" id="UP000236333">
    <property type="component" value="Unassembled WGS sequence"/>
</dbReference>
<dbReference type="Gene3D" id="3.30.70.360">
    <property type="match status" value="1"/>
</dbReference>
<dbReference type="InterPro" id="IPR047177">
    <property type="entry name" value="Pept_M20A"/>
</dbReference>
<dbReference type="PANTHER" id="PTHR45962">
    <property type="entry name" value="N-FATTY-ACYL-AMINO ACID SYNTHASE/HYDROLASE PM20D1"/>
    <property type="match status" value="1"/>
</dbReference>
<comment type="caution">
    <text evidence="7">The sequence shown here is derived from an EMBL/GenBank/DDBJ whole genome shotgun (WGS) entry which is preliminary data.</text>
</comment>
<dbReference type="AlphaFoldDB" id="A0A2J7ZVU9"/>
<proteinExistence type="inferred from homology"/>
<evidence type="ECO:0000256" key="5">
    <source>
        <dbReference type="ARBA" id="ARBA00022833"/>
    </source>
</evidence>
<dbReference type="OrthoDB" id="3064516at2759"/>
<dbReference type="Gene3D" id="1.10.150.900">
    <property type="match status" value="1"/>
</dbReference>
<dbReference type="InterPro" id="IPR011650">
    <property type="entry name" value="Peptidase_M20_dimer"/>
</dbReference>
<evidence type="ECO:0000256" key="1">
    <source>
        <dbReference type="ARBA" id="ARBA00006247"/>
    </source>
</evidence>
<accession>A0A2J7ZVU9</accession>
<name>A0A2J7ZVU9_9CHLO</name>
<evidence type="ECO:0000313" key="8">
    <source>
        <dbReference type="Proteomes" id="UP000236333"/>
    </source>
</evidence>
<dbReference type="GO" id="GO:0046872">
    <property type="term" value="F:metal ion binding"/>
    <property type="evidence" value="ECO:0007669"/>
    <property type="project" value="UniProtKB-KW"/>
</dbReference>
<dbReference type="GO" id="GO:0006508">
    <property type="term" value="P:proteolysis"/>
    <property type="evidence" value="ECO:0007669"/>
    <property type="project" value="UniProtKB-KW"/>
</dbReference>
<keyword evidence="4" id="KW-0378">Hydrolase</keyword>
<sequence length="261" mass="28422">MPPTDGSDVQSQMWRLFGAMFVWPTPTRLRQPVTDMLQHLAPAAPAWMRPLLAHADASRSWMVNRLLGLAFRWLLGRDTAALVSHTVALTRLSGGVADNVLPQEALLSFNVRVLPGSGPEEVVAHLQRAARLGRVDAEVKLAEGPAWHGSDITSSSGRHFKLLRQAVLETWRDEGRGDVVVAPFMLMGGTDSKHYAPLSRGGVLRFVPYGMNKTAGDLGLIHSSNERIGIKYLARAVCTYTRMMQLFSVAEEKGAGMGAAA</sequence>
<dbReference type="PANTHER" id="PTHR45962:SF1">
    <property type="entry name" value="N-FATTY-ACYL-AMINO ACID SYNTHASE_HYDROLASE PM20D1"/>
    <property type="match status" value="1"/>
</dbReference>
<dbReference type="EMBL" id="PGGS01000391">
    <property type="protein sequence ID" value="PNH04403.1"/>
    <property type="molecule type" value="Genomic_DNA"/>
</dbReference>
<keyword evidence="5" id="KW-0862">Zinc</keyword>
<feature type="domain" description="Peptidase M20 dimerisation" evidence="6">
    <location>
        <begin position="83"/>
        <end position="130"/>
    </location>
</feature>
<comment type="similarity">
    <text evidence="1">Belongs to the peptidase M20A family.</text>
</comment>
<evidence type="ECO:0000256" key="2">
    <source>
        <dbReference type="ARBA" id="ARBA00022670"/>
    </source>
</evidence>
<keyword evidence="3" id="KW-0479">Metal-binding</keyword>
<keyword evidence="2" id="KW-0645">Protease</keyword>